<dbReference type="AlphaFoldDB" id="A0A4R2P3F4"/>
<gene>
    <name evidence="1" type="ORF">EV195_101609</name>
</gene>
<protein>
    <submittedName>
        <fullName evidence="1">Uncharacterized protein</fullName>
    </submittedName>
</protein>
<dbReference type="Proteomes" id="UP000294564">
    <property type="component" value="Unassembled WGS sequence"/>
</dbReference>
<keyword evidence="2" id="KW-1185">Reference proteome</keyword>
<proteinExistence type="predicted"/>
<comment type="caution">
    <text evidence="1">The sequence shown here is derived from an EMBL/GenBank/DDBJ whole genome shotgun (WGS) entry which is preliminary data.</text>
</comment>
<name>A0A4R2P3F4_9FLAO</name>
<organism evidence="1 2">
    <name type="scientific">Tenacibaculum skagerrakense</name>
    <dbReference type="NCBI Taxonomy" id="186571"/>
    <lineage>
        <taxon>Bacteria</taxon>
        <taxon>Pseudomonadati</taxon>
        <taxon>Bacteroidota</taxon>
        <taxon>Flavobacteriia</taxon>
        <taxon>Flavobacteriales</taxon>
        <taxon>Flavobacteriaceae</taxon>
        <taxon>Tenacibaculum</taxon>
    </lineage>
</organism>
<dbReference type="RefSeq" id="WP_132792681.1">
    <property type="nucleotide sequence ID" value="NZ_SLXM01000001.1"/>
</dbReference>
<reference evidence="1 2" key="1">
    <citation type="submission" date="2019-03" db="EMBL/GenBank/DDBJ databases">
        <title>Genomic Encyclopedia of Type Strains, Phase IV (KMG-IV): sequencing the most valuable type-strain genomes for metagenomic binning, comparative biology and taxonomic classification.</title>
        <authorList>
            <person name="Goeker M."/>
        </authorList>
    </citation>
    <scope>NUCLEOTIDE SEQUENCE [LARGE SCALE GENOMIC DNA]</scope>
    <source>
        <strain evidence="1 2">DSM 14836</strain>
    </source>
</reference>
<evidence type="ECO:0000313" key="2">
    <source>
        <dbReference type="Proteomes" id="UP000294564"/>
    </source>
</evidence>
<sequence>MANLQTIFQGTTTNQVQLSSLFNTEFHDSGALVKVYVDNGPANTKVPVQTIDLPKFNPTEKIDYTYNNVTLNGTFSISDDLKSVLFTGSLVTGGLMNIVMSEVIIANQ</sequence>
<accession>A0A4R2P3F4</accession>
<dbReference type="EMBL" id="SLXM01000001">
    <property type="protein sequence ID" value="TCP28431.1"/>
    <property type="molecule type" value="Genomic_DNA"/>
</dbReference>
<evidence type="ECO:0000313" key="1">
    <source>
        <dbReference type="EMBL" id="TCP28431.1"/>
    </source>
</evidence>